<keyword evidence="10" id="KW-0472">Membrane</keyword>
<dbReference type="PROSITE" id="PS50011">
    <property type="entry name" value="PROTEIN_KINASE_DOM"/>
    <property type="match status" value="1"/>
</dbReference>
<evidence type="ECO:0000256" key="2">
    <source>
        <dbReference type="ARBA" id="ARBA00022527"/>
    </source>
</evidence>
<evidence type="ECO:0000256" key="8">
    <source>
        <dbReference type="ARBA" id="ARBA00048679"/>
    </source>
</evidence>
<dbReference type="Pfam" id="PF00069">
    <property type="entry name" value="Pkinase"/>
    <property type="match status" value="1"/>
</dbReference>
<organism evidence="12 13">
    <name type="scientific">Waterburya agarophytonicola KI4</name>
    <dbReference type="NCBI Taxonomy" id="2874699"/>
    <lineage>
        <taxon>Bacteria</taxon>
        <taxon>Bacillati</taxon>
        <taxon>Cyanobacteriota</taxon>
        <taxon>Cyanophyceae</taxon>
        <taxon>Pleurocapsales</taxon>
        <taxon>Hyellaceae</taxon>
        <taxon>Waterburya</taxon>
        <taxon>Waterburya agarophytonicola</taxon>
    </lineage>
</organism>
<keyword evidence="4 9" id="KW-0547">Nucleotide-binding</keyword>
<dbReference type="EC" id="2.7.11.1" evidence="1"/>
<comment type="catalytic activity">
    <reaction evidence="8">
        <text>L-seryl-[protein] + ATP = O-phospho-L-seryl-[protein] + ADP + H(+)</text>
        <dbReference type="Rhea" id="RHEA:17989"/>
        <dbReference type="Rhea" id="RHEA-COMP:9863"/>
        <dbReference type="Rhea" id="RHEA-COMP:11604"/>
        <dbReference type="ChEBI" id="CHEBI:15378"/>
        <dbReference type="ChEBI" id="CHEBI:29999"/>
        <dbReference type="ChEBI" id="CHEBI:30616"/>
        <dbReference type="ChEBI" id="CHEBI:83421"/>
        <dbReference type="ChEBI" id="CHEBI:456216"/>
        <dbReference type="EC" id="2.7.11.1"/>
    </reaction>
</comment>
<evidence type="ECO:0000256" key="5">
    <source>
        <dbReference type="ARBA" id="ARBA00022777"/>
    </source>
</evidence>
<dbReference type="Gene3D" id="1.10.510.10">
    <property type="entry name" value="Transferase(Phosphotransferase) domain 1"/>
    <property type="match status" value="1"/>
</dbReference>
<dbReference type="PROSITE" id="PS00109">
    <property type="entry name" value="PROTEIN_KINASE_TYR"/>
    <property type="match status" value="1"/>
</dbReference>
<protein>
    <recommendedName>
        <fullName evidence="1">non-specific serine/threonine protein kinase</fullName>
        <ecNumber evidence="1">2.7.11.1</ecNumber>
    </recommendedName>
</protein>
<evidence type="ECO:0000256" key="10">
    <source>
        <dbReference type="SAM" id="Phobius"/>
    </source>
</evidence>
<accession>A0A964FH73</accession>
<evidence type="ECO:0000259" key="11">
    <source>
        <dbReference type="PROSITE" id="PS50011"/>
    </source>
</evidence>
<keyword evidence="2 12" id="KW-0723">Serine/threonine-protein kinase</keyword>
<dbReference type="InterPro" id="IPR000719">
    <property type="entry name" value="Prot_kinase_dom"/>
</dbReference>
<dbReference type="RefSeq" id="WP_229641883.1">
    <property type="nucleotide sequence ID" value="NZ_JADWDC010000054.1"/>
</dbReference>
<dbReference type="GO" id="GO:0005524">
    <property type="term" value="F:ATP binding"/>
    <property type="evidence" value="ECO:0007669"/>
    <property type="project" value="UniProtKB-UniRule"/>
</dbReference>
<evidence type="ECO:0000256" key="1">
    <source>
        <dbReference type="ARBA" id="ARBA00012513"/>
    </source>
</evidence>
<dbReference type="GO" id="GO:0004674">
    <property type="term" value="F:protein serine/threonine kinase activity"/>
    <property type="evidence" value="ECO:0007669"/>
    <property type="project" value="UniProtKB-KW"/>
</dbReference>
<dbReference type="InterPro" id="IPR017441">
    <property type="entry name" value="Protein_kinase_ATP_BS"/>
</dbReference>
<keyword evidence="13" id="KW-1185">Reference proteome</keyword>
<keyword evidence="5 12" id="KW-0418">Kinase</keyword>
<comment type="caution">
    <text evidence="12">The sequence shown here is derived from an EMBL/GenBank/DDBJ whole genome shotgun (WGS) entry which is preliminary data.</text>
</comment>
<evidence type="ECO:0000313" key="12">
    <source>
        <dbReference type="EMBL" id="MCC0178782.1"/>
    </source>
</evidence>
<evidence type="ECO:0000256" key="6">
    <source>
        <dbReference type="ARBA" id="ARBA00022840"/>
    </source>
</evidence>
<name>A0A964FH73_9CYAN</name>
<feature type="transmembrane region" description="Helical" evidence="10">
    <location>
        <begin position="308"/>
        <end position="326"/>
    </location>
</feature>
<dbReference type="CDD" id="cd14014">
    <property type="entry name" value="STKc_PknB_like"/>
    <property type="match status" value="1"/>
</dbReference>
<reference evidence="12" key="1">
    <citation type="journal article" date="2021" name="Antonie Van Leeuwenhoek">
        <title>Draft genome and description of Waterburya agarophytonicola gen. nov. sp. nov. (Pleurocapsales, Cyanobacteria): a seaweed symbiont.</title>
        <authorList>
            <person name="Bonthond G."/>
            <person name="Shalygin S."/>
            <person name="Bayer T."/>
            <person name="Weinberger F."/>
        </authorList>
    </citation>
    <scope>NUCLEOTIDE SEQUENCE</scope>
    <source>
        <strain evidence="12">KI4</strain>
    </source>
</reference>
<feature type="binding site" evidence="9">
    <location>
        <position position="47"/>
    </location>
    <ligand>
        <name>ATP</name>
        <dbReference type="ChEBI" id="CHEBI:30616"/>
    </ligand>
</feature>
<dbReference type="PANTHER" id="PTHR24363">
    <property type="entry name" value="SERINE/THREONINE PROTEIN KINASE"/>
    <property type="match status" value="1"/>
</dbReference>
<feature type="domain" description="Protein kinase" evidence="11">
    <location>
        <begin position="17"/>
        <end position="286"/>
    </location>
</feature>
<evidence type="ECO:0000256" key="7">
    <source>
        <dbReference type="ARBA" id="ARBA00047899"/>
    </source>
</evidence>
<evidence type="ECO:0000256" key="4">
    <source>
        <dbReference type="ARBA" id="ARBA00022741"/>
    </source>
</evidence>
<keyword evidence="10" id="KW-1133">Transmembrane helix</keyword>
<dbReference type="Proteomes" id="UP000729733">
    <property type="component" value="Unassembled WGS sequence"/>
</dbReference>
<evidence type="ECO:0000256" key="9">
    <source>
        <dbReference type="PROSITE-ProRule" id="PRU10141"/>
    </source>
</evidence>
<keyword evidence="10" id="KW-0812">Transmembrane</keyword>
<keyword evidence="3" id="KW-0808">Transferase</keyword>
<dbReference type="AlphaFoldDB" id="A0A964FH73"/>
<dbReference type="SUPFAM" id="SSF56112">
    <property type="entry name" value="Protein kinase-like (PK-like)"/>
    <property type="match status" value="1"/>
</dbReference>
<dbReference type="Gene3D" id="3.30.200.20">
    <property type="entry name" value="Phosphorylase Kinase, domain 1"/>
    <property type="match status" value="1"/>
</dbReference>
<comment type="catalytic activity">
    <reaction evidence="7">
        <text>L-threonyl-[protein] + ATP = O-phospho-L-threonyl-[protein] + ADP + H(+)</text>
        <dbReference type="Rhea" id="RHEA:46608"/>
        <dbReference type="Rhea" id="RHEA-COMP:11060"/>
        <dbReference type="Rhea" id="RHEA-COMP:11605"/>
        <dbReference type="ChEBI" id="CHEBI:15378"/>
        <dbReference type="ChEBI" id="CHEBI:30013"/>
        <dbReference type="ChEBI" id="CHEBI:30616"/>
        <dbReference type="ChEBI" id="CHEBI:61977"/>
        <dbReference type="ChEBI" id="CHEBI:456216"/>
        <dbReference type="EC" id="2.7.11.1"/>
    </reaction>
</comment>
<evidence type="ECO:0000313" key="13">
    <source>
        <dbReference type="Proteomes" id="UP000729733"/>
    </source>
</evidence>
<dbReference type="PROSITE" id="PS00107">
    <property type="entry name" value="PROTEIN_KINASE_ATP"/>
    <property type="match status" value="1"/>
</dbReference>
<dbReference type="InterPro" id="IPR011009">
    <property type="entry name" value="Kinase-like_dom_sf"/>
</dbReference>
<dbReference type="PANTHER" id="PTHR24363:SF0">
    <property type="entry name" value="SERINE_THREONINE KINASE LIKE DOMAIN CONTAINING 1"/>
    <property type="match status" value="1"/>
</dbReference>
<dbReference type="EMBL" id="JADWDC010000054">
    <property type="protein sequence ID" value="MCC0178782.1"/>
    <property type="molecule type" value="Genomic_DNA"/>
</dbReference>
<keyword evidence="6 9" id="KW-0067">ATP-binding</keyword>
<evidence type="ECO:0000256" key="3">
    <source>
        <dbReference type="ARBA" id="ARBA00022679"/>
    </source>
</evidence>
<sequence length="436" mass="49368">MNYPSEIPSGSYVDRRYQVVKTLGQGGFGRTYLVKDERRFEKYCVLKEFVPQAKDQEAIAKSRELFEREAKVLNQLEHRQIPKFFGWFEENNRLFLVQQFVDGKTYADLFEERQQQNQTFTEAEVTQLLKDLLPVLQYIHNNHIIHRDISPDNIMLCSKEEKPILIDFGVVNQRTATQVASGAITAGTTVGKQSFSPVEQIGRGICFPSSDIYALAVTAMVLLTGKQPRDFYDSSNDKLQWRRYTNVSDKLADIIDKMSADVHRDRYQSAQEVLNELSPPIPNTYIPPKPTEIDPNLPPRKKSSKNPIVLGGLGALAIVGGLFFFLTPNMSGVCNTLGNCSSDIKFKADYDEIVDRAQPILAEAANDENLNTYNWQKLQKLKSQLEDVTLDLEAIPDSANIYDEAEATLADIEAQVLRVDEAMNLDNMFVNPQVNK</sequence>
<proteinExistence type="predicted"/>
<gene>
    <name evidence="12" type="ORF">I4641_17565</name>
</gene>
<dbReference type="InterPro" id="IPR008266">
    <property type="entry name" value="Tyr_kinase_AS"/>
</dbReference>